<feature type="domain" description="HTH LytTR-type" evidence="7">
    <location>
        <begin position="142"/>
        <end position="243"/>
    </location>
</feature>
<organism evidence="8 9">
    <name type="scientific">Streptococcus cuniculipharyngis</name>
    <dbReference type="NCBI Taxonomy" id="1562651"/>
    <lineage>
        <taxon>Bacteria</taxon>
        <taxon>Bacillati</taxon>
        <taxon>Bacillota</taxon>
        <taxon>Bacilli</taxon>
        <taxon>Lactobacillales</taxon>
        <taxon>Streptococcaceae</taxon>
        <taxon>Streptococcus</taxon>
    </lineage>
</organism>
<evidence type="ECO:0000256" key="1">
    <source>
        <dbReference type="ARBA" id="ARBA00022490"/>
    </source>
</evidence>
<name>A0A5C5SDE9_9STRE</name>
<reference evidence="8 9" key="1">
    <citation type="submission" date="2019-08" db="EMBL/GenBank/DDBJ databases">
        <authorList>
            <person name="Lei W."/>
        </authorList>
    </citation>
    <scope>NUCLEOTIDE SEQUENCE [LARGE SCALE GENOMIC DNA]</scope>
    <source>
        <strain evidence="8 9">CCUG 66496</strain>
    </source>
</reference>
<dbReference type="CDD" id="cd17533">
    <property type="entry name" value="REC_LytTR_AgrA-like"/>
    <property type="match status" value="1"/>
</dbReference>
<keyword evidence="1" id="KW-0963">Cytoplasm</keyword>
<keyword evidence="5" id="KW-0597">Phosphoprotein</keyword>
<dbReference type="PROSITE" id="PS50110">
    <property type="entry name" value="RESPONSE_REGULATORY"/>
    <property type="match status" value="1"/>
</dbReference>
<dbReference type="SUPFAM" id="SSF52172">
    <property type="entry name" value="CheY-like"/>
    <property type="match status" value="1"/>
</dbReference>
<dbReference type="Pfam" id="PF00072">
    <property type="entry name" value="Response_reg"/>
    <property type="match status" value="1"/>
</dbReference>
<keyword evidence="9" id="KW-1185">Reference proteome</keyword>
<evidence type="ECO:0000256" key="4">
    <source>
        <dbReference type="ARBA" id="ARBA00037164"/>
    </source>
</evidence>
<dbReference type="InterPro" id="IPR011006">
    <property type="entry name" value="CheY-like_superfamily"/>
</dbReference>
<dbReference type="InterPro" id="IPR001789">
    <property type="entry name" value="Sig_transdc_resp-reg_receiver"/>
</dbReference>
<keyword evidence="2" id="KW-0902">Two-component regulatory system</keyword>
<dbReference type="PANTHER" id="PTHR37299:SF3">
    <property type="entry name" value="STAGE 0 SPORULATION PROTEIN A HOMOLOG"/>
    <property type="match status" value="1"/>
</dbReference>
<sequence length="247" mass="29321">MNLFVLEDDFRQQSRIENVLFKLLEKHNLSPDKFEILGKPDQLFDLIEERGQHQLFFLDIEIKKEELKGFQVAKQIRLIDPYATIVFVTTHSEFMPLSFRYQVAALDYIDKELEPNEFEVRLEKALLYVMEKACITVAEDSFYFKSKYAQVQCPFEEIYYIETSSRSHRVVLYTKTDRLEFTANLADILKQEKRLLQCHRSFIINPKNIIKVDRHAKLVYFPNGKTCFISRKKLGQVLKVIEELHLN</sequence>
<dbReference type="PROSITE" id="PS50930">
    <property type="entry name" value="HTH_LYTTR"/>
    <property type="match status" value="1"/>
</dbReference>
<proteinExistence type="predicted"/>
<dbReference type="GO" id="GO:0000156">
    <property type="term" value="F:phosphorelay response regulator activity"/>
    <property type="evidence" value="ECO:0007669"/>
    <property type="project" value="InterPro"/>
</dbReference>
<comment type="caution">
    <text evidence="8">The sequence shown here is derived from an EMBL/GenBank/DDBJ whole genome shotgun (WGS) entry which is preliminary data.</text>
</comment>
<dbReference type="SMART" id="SM00448">
    <property type="entry name" value="REC"/>
    <property type="match status" value="1"/>
</dbReference>
<dbReference type="Pfam" id="PF04397">
    <property type="entry name" value="LytTR"/>
    <property type="match status" value="1"/>
</dbReference>
<dbReference type="RefSeq" id="WP_146565713.1">
    <property type="nucleotide sequence ID" value="NZ_VOHL01000001.1"/>
</dbReference>
<dbReference type="GO" id="GO:0003677">
    <property type="term" value="F:DNA binding"/>
    <property type="evidence" value="ECO:0007669"/>
    <property type="project" value="InterPro"/>
</dbReference>
<accession>A0A5C5SDE9</accession>
<evidence type="ECO:0000259" key="6">
    <source>
        <dbReference type="PROSITE" id="PS50110"/>
    </source>
</evidence>
<dbReference type="AlphaFoldDB" id="A0A5C5SDE9"/>
<evidence type="ECO:0000313" key="8">
    <source>
        <dbReference type="EMBL" id="TWS98794.1"/>
    </source>
</evidence>
<dbReference type="SMART" id="SM00850">
    <property type="entry name" value="LytTR"/>
    <property type="match status" value="1"/>
</dbReference>
<keyword evidence="3" id="KW-0010">Activator</keyword>
<dbReference type="Gene3D" id="3.40.50.2300">
    <property type="match status" value="1"/>
</dbReference>
<feature type="modified residue" description="4-aspartylphosphate" evidence="5">
    <location>
        <position position="59"/>
    </location>
</feature>
<comment type="function">
    <text evidence="4">Required for high-level post-exponential phase expression of a series of secreted proteins.</text>
</comment>
<feature type="domain" description="Response regulatory" evidence="6">
    <location>
        <begin position="2"/>
        <end position="126"/>
    </location>
</feature>
<evidence type="ECO:0000256" key="2">
    <source>
        <dbReference type="ARBA" id="ARBA00023012"/>
    </source>
</evidence>
<dbReference type="OrthoDB" id="9809318at2"/>
<evidence type="ECO:0000313" key="9">
    <source>
        <dbReference type="Proteomes" id="UP000317430"/>
    </source>
</evidence>
<dbReference type="InterPro" id="IPR046947">
    <property type="entry name" value="LytR-like"/>
</dbReference>
<dbReference type="EMBL" id="VOHL01000001">
    <property type="protein sequence ID" value="TWS98794.1"/>
    <property type="molecule type" value="Genomic_DNA"/>
</dbReference>
<protein>
    <submittedName>
        <fullName evidence="8">Response regulator transcription factor</fullName>
    </submittedName>
</protein>
<evidence type="ECO:0000256" key="3">
    <source>
        <dbReference type="ARBA" id="ARBA00023159"/>
    </source>
</evidence>
<gene>
    <name evidence="8" type="ORF">FRX57_00850</name>
</gene>
<dbReference type="InterPro" id="IPR007492">
    <property type="entry name" value="LytTR_DNA-bd_dom"/>
</dbReference>
<dbReference type="PANTHER" id="PTHR37299">
    <property type="entry name" value="TRANSCRIPTIONAL REGULATOR-RELATED"/>
    <property type="match status" value="1"/>
</dbReference>
<dbReference type="Proteomes" id="UP000317430">
    <property type="component" value="Unassembled WGS sequence"/>
</dbReference>
<dbReference type="Gene3D" id="2.40.50.1020">
    <property type="entry name" value="LytTr DNA-binding domain"/>
    <property type="match status" value="1"/>
</dbReference>
<evidence type="ECO:0000259" key="7">
    <source>
        <dbReference type="PROSITE" id="PS50930"/>
    </source>
</evidence>
<evidence type="ECO:0000256" key="5">
    <source>
        <dbReference type="PROSITE-ProRule" id="PRU00169"/>
    </source>
</evidence>